<dbReference type="Proteomes" id="UP000652307">
    <property type="component" value="Unassembled WGS sequence"/>
</dbReference>
<accession>A0A843ACP0</accession>
<reference evidence="1" key="1">
    <citation type="submission" date="2020-10" db="EMBL/GenBank/DDBJ databases">
        <title>Fervidococcus fontis strain 3639Fd - the first crenarchaeon capable of growth on lipids.</title>
        <authorList>
            <person name="Kochetkova T.V."/>
            <person name="Elcheninov A.G."/>
            <person name="Toschakov S.V."/>
            <person name="Kublanov I.V."/>
        </authorList>
    </citation>
    <scope>NUCLEOTIDE SEQUENCE</scope>
    <source>
        <strain evidence="1">3639Fd</strain>
    </source>
</reference>
<comment type="caution">
    <text evidence="1">The sequence shown here is derived from an EMBL/GenBank/DDBJ whole genome shotgun (WGS) entry which is preliminary data.</text>
</comment>
<evidence type="ECO:0000313" key="1">
    <source>
        <dbReference type="EMBL" id="MBE9390867.1"/>
    </source>
</evidence>
<dbReference type="AlphaFoldDB" id="A0A843ACP0"/>
<organism evidence="1 2">
    <name type="scientific">Fervidicoccus fontis</name>
    <dbReference type="NCBI Taxonomy" id="683846"/>
    <lineage>
        <taxon>Archaea</taxon>
        <taxon>Thermoproteota</taxon>
        <taxon>Thermoprotei</taxon>
        <taxon>Fervidicoccales</taxon>
        <taxon>Fervidicoccaceae</taxon>
        <taxon>Fervidicoccus</taxon>
    </lineage>
</organism>
<evidence type="ECO:0000313" key="2">
    <source>
        <dbReference type="Proteomes" id="UP000652307"/>
    </source>
</evidence>
<gene>
    <name evidence="1" type="ORF">IOK49_02060</name>
</gene>
<dbReference type="RefSeq" id="WP_193803432.1">
    <property type="nucleotide sequence ID" value="NZ_JADEZV010000001.1"/>
</dbReference>
<name>A0A843ACP0_9CREN</name>
<protein>
    <submittedName>
        <fullName evidence="1">Uncharacterized protein</fullName>
    </submittedName>
</protein>
<proteinExistence type="predicted"/>
<sequence length="91" mass="10654">MIDFSGSKDAQGSSEKDKWIQKMIKSAKKHHKLCPYFDKKTQKCFIRLGKTCDRDGKFDMCPTFMEFLSSKYDEYVSKNKPLPVDFMDIVL</sequence>
<dbReference type="EMBL" id="JADEZV010000001">
    <property type="protein sequence ID" value="MBE9390867.1"/>
    <property type="molecule type" value="Genomic_DNA"/>
</dbReference>